<organism evidence="3 4">
    <name type="scientific">Vanrija pseudolonga</name>
    <dbReference type="NCBI Taxonomy" id="143232"/>
    <lineage>
        <taxon>Eukaryota</taxon>
        <taxon>Fungi</taxon>
        <taxon>Dikarya</taxon>
        <taxon>Basidiomycota</taxon>
        <taxon>Agaricomycotina</taxon>
        <taxon>Tremellomycetes</taxon>
        <taxon>Trichosporonales</taxon>
        <taxon>Trichosporonaceae</taxon>
        <taxon>Vanrija</taxon>
    </lineage>
</organism>
<keyword evidence="4" id="KW-1185">Reference proteome</keyword>
<accession>A0AAF1BMG9</accession>
<dbReference type="InterPro" id="IPR052786">
    <property type="entry name" value="Spore_wall_assembly"/>
</dbReference>
<protein>
    <submittedName>
        <fullName evidence="3">Outer spore wall protein RRT8</fullName>
    </submittedName>
</protein>
<dbReference type="EMBL" id="CP086717">
    <property type="protein sequence ID" value="WOO82034.1"/>
    <property type="molecule type" value="Genomic_DNA"/>
</dbReference>
<name>A0AAF1BMG9_9TREE</name>
<dbReference type="AlphaFoldDB" id="A0AAF1BMG9"/>
<feature type="transmembrane region" description="Helical" evidence="2">
    <location>
        <begin position="74"/>
        <end position="91"/>
    </location>
</feature>
<feature type="compositionally biased region" description="Low complexity" evidence="1">
    <location>
        <begin position="1"/>
        <end position="40"/>
    </location>
</feature>
<proteinExistence type="predicted"/>
<evidence type="ECO:0000256" key="1">
    <source>
        <dbReference type="SAM" id="MobiDB-lite"/>
    </source>
</evidence>
<feature type="transmembrane region" description="Helical" evidence="2">
    <location>
        <begin position="217"/>
        <end position="241"/>
    </location>
</feature>
<dbReference type="RefSeq" id="XP_062628066.1">
    <property type="nucleotide sequence ID" value="XM_062772082.1"/>
</dbReference>
<keyword evidence="2" id="KW-1133">Transmembrane helix</keyword>
<feature type="transmembrane region" description="Helical" evidence="2">
    <location>
        <begin position="293"/>
        <end position="316"/>
    </location>
</feature>
<dbReference type="Proteomes" id="UP000827549">
    <property type="component" value="Chromosome 4"/>
</dbReference>
<evidence type="ECO:0000256" key="2">
    <source>
        <dbReference type="SAM" id="Phobius"/>
    </source>
</evidence>
<feature type="transmembrane region" description="Helical" evidence="2">
    <location>
        <begin position="130"/>
        <end position="157"/>
    </location>
</feature>
<keyword evidence="2" id="KW-0472">Membrane</keyword>
<evidence type="ECO:0000313" key="3">
    <source>
        <dbReference type="EMBL" id="WOO82034.1"/>
    </source>
</evidence>
<dbReference type="PANTHER" id="PTHR34292:SF2">
    <property type="entry name" value="OUTER SPORE WALL PROTEIN LDS1"/>
    <property type="match status" value="1"/>
</dbReference>
<feature type="region of interest" description="Disordered" evidence="1">
    <location>
        <begin position="1"/>
        <end position="49"/>
    </location>
</feature>
<feature type="transmembrane region" description="Helical" evidence="2">
    <location>
        <begin position="103"/>
        <end position="124"/>
    </location>
</feature>
<sequence>MSDPKASTTRQRTAASASASTSESSSRIPDPAAPVAAAAPHTDTNTARDHRIRAAVSDSAKRQVTSYADIARDAVLSGAWAYPIYGGLYILSHPRLLIPVLPVLVRALLISAGVVAAAFFLLYLPQVAWLALFSGPLAFAAAVPLVLAEAWIVLVFLGKNFLLGQLNTDLFDAVLVQRGYSTLVEKGRSVSTKKGSNVRILGNILTRPLSKFSTDSVVRYIITLPLNFIPVVGTAFFLGYNGASKEAIIYINSVLTLVGTGYKSGPGYHARYFQLKGFNKEERDAFIKERRGAYSGFGTVAIAFNLVPIVSVLLSLTTSVGAALWAADIESSSKAVSERSHTYPVELPVALSAGST</sequence>
<keyword evidence="2" id="KW-0812">Transmembrane</keyword>
<dbReference type="GeneID" id="87808765"/>
<dbReference type="PANTHER" id="PTHR34292">
    <property type="entry name" value="OUTER SPORE WALL PROTEIN LDS1"/>
    <property type="match status" value="1"/>
</dbReference>
<evidence type="ECO:0000313" key="4">
    <source>
        <dbReference type="Proteomes" id="UP000827549"/>
    </source>
</evidence>
<gene>
    <name evidence="3" type="primary">RRT8</name>
    <name evidence="3" type="ORF">LOC62_04G005536</name>
</gene>
<reference evidence="3" key="1">
    <citation type="submission" date="2023-10" db="EMBL/GenBank/DDBJ databases">
        <authorList>
            <person name="Noh H."/>
        </authorList>
    </citation>
    <scope>NUCLEOTIDE SEQUENCE</scope>
    <source>
        <strain evidence="3">DUCC4014</strain>
    </source>
</reference>